<evidence type="ECO:0000313" key="3">
    <source>
        <dbReference type="Proteomes" id="UP000017836"/>
    </source>
</evidence>
<feature type="compositionally biased region" description="Basic and acidic residues" evidence="1">
    <location>
        <begin position="1"/>
        <end position="20"/>
    </location>
</feature>
<gene>
    <name evidence="2" type="ORF">AMTR_s00004p00157470</name>
</gene>
<name>W1NEU7_AMBTC</name>
<feature type="compositionally biased region" description="Basic and acidic residues" evidence="1">
    <location>
        <begin position="37"/>
        <end position="48"/>
    </location>
</feature>
<dbReference type="Proteomes" id="UP000017836">
    <property type="component" value="Unassembled WGS sequence"/>
</dbReference>
<proteinExistence type="predicted"/>
<dbReference type="Gramene" id="ERM93650">
    <property type="protein sequence ID" value="ERM93650"/>
    <property type="gene ID" value="AMTR_s00004p00157470"/>
</dbReference>
<dbReference type="HOGENOM" id="CLU_2641405_0_0_1"/>
<dbReference type="EMBL" id="KI397628">
    <property type="protein sequence ID" value="ERM93650.1"/>
    <property type="molecule type" value="Genomic_DNA"/>
</dbReference>
<evidence type="ECO:0000256" key="1">
    <source>
        <dbReference type="SAM" id="MobiDB-lite"/>
    </source>
</evidence>
<dbReference type="AlphaFoldDB" id="W1NEU7"/>
<sequence length="77" mass="9198">MVRFAKDVVEPSHGNKEYRKCRSKREKAQATRNSTTFEHEERSAKDESSDIPLNRLALYKGMWQYRMHKRHAPLMFS</sequence>
<feature type="region of interest" description="Disordered" evidence="1">
    <location>
        <begin position="1"/>
        <end position="50"/>
    </location>
</feature>
<accession>W1NEU7</accession>
<protein>
    <submittedName>
        <fullName evidence="2">Uncharacterized protein</fullName>
    </submittedName>
</protein>
<keyword evidence="3" id="KW-1185">Reference proteome</keyword>
<evidence type="ECO:0000313" key="2">
    <source>
        <dbReference type="EMBL" id="ERM93650.1"/>
    </source>
</evidence>
<reference evidence="3" key="1">
    <citation type="journal article" date="2013" name="Science">
        <title>The Amborella genome and the evolution of flowering plants.</title>
        <authorList>
            <consortium name="Amborella Genome Project"/>
        </authorList>
    </citation>
    <scope>NUCLEOTIDE SEQUENCE [LARGE SCALE GENOMIC DNA]</scope>
</reference>
<organism evidence="2 3">
    <name type="scientific">Amborella trichopoda</name>
    <dbReference type="NCBI Taxonomy" id="13333"/>
    <lineage>
        <taxon>Eukaryota</taxon>
        <taxon>Viridiplantae</taxon>
        <taxon>Streptophyta</taxon>
        <taxon>Embryophyta</taxon>
        <taxon>Tracheophyta</taxon>
        <taxon>Spermatophyta</taxon>
        <taxon>Magnoliopsida</taxon>
        <taxon>Amborellales</taxon>
        <taxon>Amborellaceae</taxon>
        <taxon>Amborella</taxon>
    </lineage>
</organism>